<gene>
    <name evidence="8" type="ORF">G4V39_11165</name>
</gene>
<dbReference type="InterPro" id="IPR000385">
    <property type="entry name" value="MoaA_NifB_PqqE_Fe-S-bd_CS"/>
</dbReference>
<dbReference type="SFLD" id="SFLDS00029">
    <property type="entry name" value="Radical_SAM"/>
    <property type="match status" value="1"/>
</dbReference>
<dbReference type="Gene3D" id="3.20.20.70">
    <property type="entry name" value="Aldolase class I"/>
    <property type="match status" value="1"/>
</dbReference>
<evidence type="ECO:0000313" key="9">
    <source>
        <dbReference type="Proteomes" id="UP000502179"/>
    </source>
</evidence>
<keyword evidence="9" id="KW-1185">Reference proteome</keyword>
<evidence type="ECO:0000256" key="2">
    <source>
        <dbReference type="ARBA" id="ARBA00022485"/>
    </source>
</evidence>
<keyword evidence="7" id="KW-0411">Iron-sulfur</keyword>
<keyword evidence="5" id="KW-0560">Oxidoreductase</keyword>
<dbReference type="SFLD" id="SFLDG01067">
    <property type="entry name" value="SPASM/twitch_domain_containing"/>
    <property type="match status" value="1"/>
</dbReference>
<dbReference type="InterPro" id="IPR050377">
    <property type="entry name" value="Radical_SAM_PqqE_MftC-like"/>
</dbReference>
<dbReference type="PANTHER" id="PTHR11228">
    <property type="entry name" value="RADICAL SAM DOMAIN PROTEIN"/>
    <property type="match status" value="1"/>
</dbReference>
<proteinExistence type="predicted"/>
<evidence type="ECO:0000256" key="6">
    <source>
        <dbReference type="ARBA" id="ARBA00023004"/>
    </source>
</evidence>
<dbReference type="GO" id="GO:0016491">
    <property type="term" value="F:oxidoreductase activity"/>
    <property type="evidence" value="ECO:0007669"/>
    <property type="project" value="UniProtKB-KW"/>
</dbReference>
<dbReference type="PANTHER" id="PTHR11228:SF7">
    <property type="entry name" value="PQQA PEPTIDE CYCLASE"/>
    <property type="match status" value="1"/>
</dbReference>
<dbReference type="SUPFAM" id="SSF102114">
    <property type="entry name" value="Radical SAM enzymes"/>
    <property type="match status" value="1"/>
</dbReference>
<evidence type="ECO:0000256" key="4">
    <source>
        <dbReference type="ARBA" id="ARBA00022723"/>
    </source>
</evidence>
<keyword evidence="4" id="KW-0479">Metal-binding</keyword>
<dbReference type="KEGG" id="tav:G4V39_11165"/>
<keyword evidence="2" id="KW-0004">4Fe-4S</keyword>
<accession>A0A6G7PZH3</accession>
<evidence type="ECO:0000256" key="5">
    <source>
        <dbReference type="ARBA" id="ARBA00023002"/>
    </source>
</evidence>
<keyword evidence="6" id="KW-0408">Iron</keyword>
<dbReference type="PROSITE" id="PS51918">
    <property type="entry name" value="RADICAL_SAM"/>
    <property type="match status" value="1"/>
</dbReference>
<dbReference type="InterPro" id="IPR007197">
    <property type="entry name" value="rSAM"/>
</dbReference>
<dbReference type="RefSeq" id="WP_166033018.1">
    <property type="nucleotide sequence ID" value="NZ_CP048877.1"/>
</dbReference>
<dbReference type="GO" id="GO:0051539">
    <property type="term" value="F:4 iron, 4 sulfur cluster binding"/>
    <property type="evidence" value="ECO:0007669"/>
    <property type="project" value="UniProtKB-KW"/>
</dbReference>
<dbReference type="Pfam" id="PF04055">
    <property type="entry name" value="Radical_SAM"/>
    <property type="match status" value="1"/>
</dbReference>
<dbReference type="InterPro" id="IPR013785">
    <property type="entry name" value="Aldolase_TIM"/>
</dbReference>
<comment type="cofactor">
    <cofactor evidence="1">
        <name>[4Fe-4S] cluster</name>
        <dbReference type="ChEBI" id="CHEBI:49883"/>
    </cofactor>
</comment>
<evidence type="ECO:0000256" key="3">
    <source>
        <dbReference type="ARBA" id="ARBA00022691"/>
    </source>
</evidence>
<evidence type="ECO:0000256" key="1">
    <source>
        <dbReference type="ARBA" id="ARBA00001966"/>
    </source>
</evidence>
<organism evidence="8 9">
    <name type="scientific">Thermosulfuriphilus ammonigenes</name>
    <dbReference type="NCBI Taxonomy" id="1936021"/>
    <lineage>
        <taxon>Bacteria</taxon>
        <taxon>Pseudomonadati</taxon>
        <taxon>Thermodesulfobacteriota</taxon>
        <taxon>Thermodesulfobacteria</taxon>
        <taxon>Thermodesulfobacteriales</taxon>
        <taxon>Thermodesulfobacteriaceae</taxon>
        <taxon>Thermosulfuriphilus</taxon>
    </lineage>
</organism>
<dbReference type="InterPro" id="IPR058240">
    <property type="entry name" value="rSAM_sf"/>
</dbReference>
<dbReference type="PROSITE" id="PS01305">
    <property type="entry name" value="MOAA_NIFB_PQQE"/>
    <property type="match status" value="1"/>
</dbReference>
<dbReference type="AlphaFoldDB" id="A0A6G7PZH3"/>
<reference evidence="8 9" key="1">
    <citation type="submission" date="2020-02" db="EMBL/GenBank/DDBJ databases">
        <title>Genome analysis of Thermosulfuriphilus ammonigenes ST65T, an anaerobic thermophilic chemolithoautotrophic bacterium isolated from a deep-sea hydrothermal vent.</title>
        <authorList>
            <person name="Slobodkina G."/>
            <person name="Allioux M."/>
            <person name="Merkel A."/>
            <person name="Alain K."/>
            <person name="Jebbar M."/>
            <person name="Slobodkin A."/>
        </authorList>
    </citation>
    <scope>NUCLEOTIDE SEQUENCE [LARGE SCALE GENOMIC DNA]</scope>
    <source>
        <strain evidence="8 9">ST65</strain>
    </source>
</reference>
<sequence>MNSPELLVIILTTSCNLSCRYCYLDCSSSGETMAEEVLYTALSGLKEAPREVIISGGEPTLVPESLETALRLVRKRFPRVRLSLQSNGTLFDSRLVQILRKYRVGLGLSLDGPPEVNESLRGESRAVVSSLKLLSREAYPCGITITLTDKSVSFLPETVLFLAQFEAVRSLGLDLLRLAGRATREELPRPEALKKGLKGLKQALAWLKARGRSLSLREKRPRTSRSYCPAARGRSLVLTPSGEIYPCASLVGRREYLLGEAGKGLSPRRLTSSCEGCPREEDCPGRCPSRFILSPQGGALECLLRGELVSGLDAPKRYFKETVHAGQSVISL</sequence>
<dbReference type="Proteomes" id="UP000502179">
    <property type="component" value="Chromosome"/>
</dbReference>
<evidence type="ECO:0000256" key="7">
    <source>
        <dbReference type="ARBA" id="ARBA00023014"/>
    </source>
</evidence>
<name>A0A6G7PZH3_9BACT</name>
<dbReference type="EMBL" id="CP048877">
    <property type="protein sequence ID" value="QIJ72803.1"/>
    <property type="molecule type" value="Genomic_DNA"/>
</dbReference>
<keyword evidence="3" id="KW-0949">S-adenosyl-L-methionine</keyword>
<evidence type="ECO:0000313" key="8">
    <source>
        <dbReference type="EMBL" id="QIJ72803.1"/>
    </source>
</evidence>
<protein>
    <submittedName>
        <fullName evidence="8">Radical SAM protein</fullName>
    </submittedName>
</protein>
<dbReference type="GO" id="GO:0046872">
    <property type="term" value="F:metal ion binding"/>
    <property type="evidence" value="ECO:0007669"/>
    <property type="project" value="UniProtKB-KW"/>
</dbReference>
<dbReference type="CDD" id="cd01335">
    <property type="entry name" value="Radical_SAM"/>
    <property type="match status" value="1"/>
</dbReference>